<comment type="caution">
    <text evidence="2">The sequence shown here is derived from an EMBL/GenBank/DDBJ whole genome shotgun (WGS) entry which is preliminary data.</text>
</comment>
<proteinExistence type="predicted"/>
<dbReference type="Proteomes" id="UP000282263">
    <property type="component" value="Unassembled WGS sequence"/>
</dbReference>
<dbReference type="EMBL" id="RXPP01000022">
    <property type="protein sequence ID" value="RTQ22677.1"/>
    <property type="molecule type" value="Genomic_DNA"/>
</dbReference>
<protein>
    <submittedName>
        <fullName evidence="2">Uncharacterized protein</fullName>
    </submittedName>
</protein>
<dbReference type="AlphaFoldDB" id="A0A9Q7NSK2"/>
<reference evidence="2 3" key="1">
    <citation type="submission" date="2018-12" db="EMBL/GenBank/DDBJ databases">
        <title>The Batch Genome Submission of Enterobacter spp. strains.</title>
        <authorList>
            <person name="Wei L."/>
            <person name="Wu W."/>
            <person name="Lin J."/>
            <person name="Zhang X."/>
            <person name="Feng Y."/>
            <person name="Zong Z."/>
        </authorList>
    </citation>
    <scope>NUCLEOTIDE SEQUENCE [LARGE SCALE GENOMIC DNA]</scope>
    <source>
        <strain evidence="2 3">SCEM020047</strain>
    </source>
</reference>
<evidence type="ECO:0000313" key="3">
    <source>
        <dbReference type="Proteomes" id="UP000282263"/>
    </source>
</evidence>
<organism evidence="2 3">
    <name type="scientific">Enterobacter mori</name>
    <dbReference type="NCBI Taxonomy" id="539813"/>
    <lineage>
        <taxon>Bacteria</taxon>
        <taxon>Pseudomonadati</taxon>
        <taxon>Pseudomonadota</taxon>
        <taxon>Gammaproteobacteria</taxon>
        <taxon>Enterobacterales</taxon>
        <taxon>Enterobacteriaceae</taxon>
        <taxon>Enterobacter</taxon>
    </lineage>
</organism>
<keyword evidence="1" id="KW-0472">Membrane</keyword>
<feature type="transmembrane region" description="Helical" evidence="1">
    <location>
        <begin position="29"/>
        <end position="48"/>
    </location>
</feature>
<evidence type="ECO:0000256" key="1">
    <source>
        <dbReference type="SAM" id="Phobius"/>
    </source>
</evidence>
<keyword evidence="1" id="KW-0812">Transmembrane</keyword>
<name>A0A9Q7NSK2_9ENTR</name>
<dbReference type="RefSeq" id="WP_108417556.1">
    <property type="nucleotide sequence ID" value="NZ_JAAAJY010000001.1"/>
</dbReference>
<sequence length="61" mass="7014">MVNIAEETLPVGIVYVNKQNAEKYEKQPLLFLSRLVVYSAALTFIVALERCFILRKINELT</sequence>
<keyword evidence="1" id="KW-1133">Transmembrane helix</keyword>
<evidence type="ECO:0000313" key="2">
    <source>
        <dbReference type="EMBL" id="RTQ22677.1"/>
    </source>
</evidence>
<accession>A0A9Q7NSK2</accession>
<gene>
    <name evidence="2" type="ORF">EKN29_18720</name>
</gene>
<dbReference type="Pfam" id="PF23680">
    <property type="entry name" value="YecU"/>
    <property type="match status" value="1"/>
</dbReference>
<dbReference type="InterPro" id="IPR057814">
    <property type="entry name" value="YecU"/>
</dbReference>